<sequence length="61" mass="7044">MAKHSHETGKLSHLEMVIMLTTAHDRLDIPVKPKPAFEGDQYRLFKHCMQQAFEHGKRSGQ</sequence>
<protein>
    <submittedName>
        <fullName evidence="1">Uncharacterized protein</fullName>
    </submittedName>
</protein>
<dbReference type="EMBL" id="LAZR01013512">
    <property type="protein sequence ID" value="KKM21623.1"/>
    <property type="molecule type" value="Genomic_DNA"/>
</dbReference>
<name>A0A0F9KHJ1_9ZZZZ</name>
<proteinExistence type="predicted"/>
<reference evidence="1" key="1">
    <citation type="journal article" date="2015" name="Nature">
        <title>Complex archaea that bridge the gap between prokaryotes and eukaryotes.</title>
        <authorList>
            <person name="Spang A."/>
            <person name="Saw J.H."/>
            <person name="Jorgensen S.L."/>
            <person name="Zaremba-Niedzwiedzka K."/>
            <person name="Martijn J."/>
            <person name="Lind A.E."/>
            <person name="van Eijk R."/>
            <person name="Schleper C."/>
            <person name="Guy L."/>
            <person name="Ettema T.J."/>
        </authorList>
    </citation>
    <scope>NUCLEOTIDE SEQUENCE</scope>
</reference>
<comment type="caution">
    <text evidence="1">The sequence shown here is derived from an EMBL/GenBank/DDBJ whole genome shotgun (WGS) entry which is preliminary data.</text>
</comment>
<organism evidence="1">
    <name type="scientific">marine sediment metagenome</name>
    <dbReference type="NCBI Taxonomy" id="412755"/>
    <lineage>
        <taxon>unclassified sequences</taxon>
        <taxon>metagenomes</taxon>
        <taxon>ecological metagenomes</taxon>
    </lineage>
</organism>
<gene>
    <name evidence="1" type="ORF">LCGC14_1633580</name>
</gene>
<dbReference type="AlphaFoldDB" id="A0A0F9KHJ1"/>
<evidence type="ECO:0000313" key="1">
    <source>
        <dbReference type="EMBL" id="KKM21623.1"/>
    </source>
</evidence>
<accession>A0A0F9KHJ1</accession>